<dbReference type="EMBL" id="LSYV01000005">
    <property type="protein sequence ID" value="KXZ54848.1"/>
    <property type="molecule type" value="Genomic_DNA"/>
</dbReference>
<dbReference type="Gene3D" id="2.60.120.260">
    <property type="entry name" value="Galactose-binding domain-like"/>
    <property type="match status" value="1"/>
</dbReference>
<keyword evidence="2" id="KW-0677">Repeat</keyword>
<reference evidence="8" key="1">
    <citation type="journal article" date="2016" name="Nat. Commun.">
        <title>The Gonium pectorale genome demonstrates co-option of cell cycle regulation during the evolution of multicellularity.</title>
        <authorList>
            <person name="Hanschen E.R."/>
            <person name="Marriage T.N."/>
            <person name="Ferris P.J."/>
            <person name="Hamaji T."/>
            <person name="Toyoda A."/>
            <person name="Fujiyama A."/>
            <person name="Neme R."/>
            <person name="Noguchi H."/>
            <person name="Minakuchi Y."/>
            <person name="Suzuki M."/>
            <person name="Kawai-Toyooka H."/>
            <person name="Smith D.R."/>
            <person name="Sparks H."/>
            <person name="Anderson J."/>
            <person name="Bakaric R."/>
            <person name="Luria V."/>
            <person name="Karger A."/>
            <person name="Kirschner M.W."/>
            <person name="Durand P.M."/>
            <person name="Michod R.E."/>
            <person name="Nozaki H."/>
            <person name="Olson B.J."/>
        </authorList>
    </citation>
    <scope>NUCLEOTIDE SEQUENCE [LARGE SCALE GENOMIC DNA]</scope>
    <source>
        <strain evidence="8">NIES-2863</strain>
    </source>
</reference>
<dbReference type="PANTHER" id="PTHR24034:SF89">
    <property type="entry name" value="COMPLEMENT COMPONENT C1Q RECEPTOR"/>
    <property type="match status" value="1"/>
</dbReference>
<feature type="region of interest" description="Disordered" evidence="4">
    <location>
        <begin position="656"/>
        <end position="693"/>
    </location>
</feature>
<evidence type="ECO:0000259" key="5">
    <source>
        <dbReference type="SMART" id="SM00179"/>
    </source>
</evidence>
<dbReference type="Proteomes" id="UP000075714">
    <property type="component" value="Unassembled WGS sequence"/>
</dbReference>
<feature type="domain" description="EGF-like" evidence="6">
    <location>
        <begin position="45"/>
        <end position="87"/>
    </location>
</feature>
<dbReference type="GO" id="GO:0005509">
    <property type="term" value="F:calcium ion binding"/>
    <property type="evidence" value="ECO:0007669"/>
    <property type="project" value="InterPro"/>
</dbReference>
<dbReference type="Gene3D" id="2.10.25.10">
    <property type="entry name" value="Laminin"/>
    <property type="match status" value="1"/>
</dbReference>
<feature type="compositionally biased region" description="Pro residues" evidence="4">
    <location>
        <begin position="13"/>
        <end position="28"/>
    </location>
</feature>
<dbReference type="SMART" id="SM00181">
    <property type="entry name" value="EGF"/>
    <property type="match status" value="4"/>
</dbReference>
<feature type="compositionally biased region" description="Pro residues" evidence="4">
    <location>
        <begin position="718"/>
        <end position="730"/>
    </location>
</feature>
<organism evidence="7 8">
    <name type="scientific">Gonium pectorale</name>
    <name type="common">Green alga</name>
    <dbReference type="NCBI Taxonomy" id="33097"/>
    <lineage>
        <taxon>Eukaryota</taxon>
        <taxon>Viridiplantae</taxon>
        <taxon>Chlorophyta</taxon>
        <taxon>core chlorophytes</taxon>
        <taxon>Chlorophyceae</taxon>
        <taxon>CS clade</taxon>
        <taxon>Chlamydomonadales</taxon>
        <taxon>Volvocaceae</taxon>
        <taxon>Gonium</taxon>
    </lineage>
</organism>
<name>A0A150GYU4_GONPE</name>
<evidence type="ECO:0000256" key="4">
    <source>
        <dbReference type="SAM" id="MobiDB-lite"/>
    </source>
</evidence>
<keyword evidence="3" id="KW-1015">Disulfide bond</keyword>
<feature type="compositionally biased region" description="Pro residues" evidence="4">
    <location>
        <begin position="680"/>
        <end position="691"/>
    </location>
</feature>
<dbReference type="InterPro" id="IPR001881">
    <property type="entry name" value="EGF-like_Ca-bd_dom"/>
</dbReference>
<feature type="domain" description="EGF-like calcium-binding" evidence="5">
    <location>
        <begin position="340"/>
        <end position="382"/>
    </location>
</feature>
<dbReference type="PROSITE" id="PS01187">
    <property type="entry name" value="EGF_CA"/>
    <property type="match status" value="1"/>
</dbReference>
<dbReference type="CDD" id="cd00054">
    <property type="entry name" value="EGF_CA"/>
    <property type="match status" value="1"/>
</dbReference>
<feature type="region of interest" description="Disordered" evidence="4">
    <location>
        <begin position="710"/>
        <end position="730"/>
    </location>
</feature>
<gene>
    <name evidence="7" type="ORF">GPECTOR_4g920</name>
</gene>
<evidence type="ECO:0000256" key="3">
    <source>
        <dbReference type="ARBA" id="ARBA00023157"/>
    </source>
</evidence>
<feature type="compositionally biased region" description="Pro residues" evidence="4">
    <location>
        <begin position="660"/>
        <end position="672"/>
    </location>
</feature>
<evidence type="ECO:0000256" key="2">
    <source>
        <dbReference type="ARBA" id="ARBA00022737"/>
    </source>
</evidence>
<evidence type="ECO:0000313" key="7">
    <source>
        <dbReference type="EMBL" id="KXZ54848.1"/>
    </source>
</evidence>
<feature type="domain" description="EGF-like" evidence="6">
    <location>
        <begin position="295"/>
        <end position="339"/>
    </location>
</feature>
<feature type="domain" description="EGF-like" evidence="6">
    <location>
        <begin position="343"/>
        <end position="382"/>
    </location>
</feature>
<dbReference type="SMART" id="SM00179">
    <property type="entry name" value="EGF_CA"/>
    <property type="match status" value="2"/>
</dbReference>
<feature type="domain" description="EGF-like calcium-binding" evidence="5">
    <location>
        <begin position="424"/>
        <end position="468"/>
    </location>
</feature>
<dbReference type="AlphaFoldDB" id="A0A150GYU4"/>
<feature type="region of interest" description="Disordered" evidence="4">
    <location>
        <begin position="1"/>
        <end position="28"/>
    </location>
</feature>
<dbReference type="PANTHER" id="PTHR24034">
    <property type="entry name" value="EGF-LIKE DOMAIN-CONTAINING PROTEIN"/>
    <property type="match status" value="1"/>
</dbReference>
<evidence type="ECO:0000256" key="1">
    <source>
        <dbReference type="ARBA" id="ARBA00022536"/>
    </source>
</evidence>
<protein>
    <recommendedName>
        <fullName evidence="9">EGF-like domain-containing protein</fullName>
    </recommendedName>
</protein>
<proteinExistence type="predicted"/>
<feature type="domain" description="EGF-like" evidence="6">
    <location>
        <begin position="91"/>
        <end position="135"/>
    </location>
</feature>
<dbReference type="InterPro" id="IPR018097">
    <property type="entry name" value="EGF_Ca-bd_CS"/>
</dbReference>
<keyword evidence="8" id="KW-1185">Reference proteome</keyword>
<dbReference type="Pfam" id="PF07645">
    <property type="entry name" value="EGF_CA"/>
    <property type="match status" value="2"/>
</dbReference>
<dbReference type="Gene3D" id="2.90.20.10">
    <property type="entry name" value="Plasmodium vivax P25 domain"/>
    <property type="match status" value="1"/>
</dbReference>
<evidence type="ECO:0000259" key="6">
    <source>
        <dbReference type="SMART" id="SM00181"/>
    </source>
</evidence>
<sequence length="1019" mass="103988">MQLNIADVTVYGSPPPPPGAASPPPPSTCGPGLVSKDGACVDLDECATGWHTCDPLVATGCANQPDGKGYTCTCNAWAVQLAPQVCKPVNPCDAQPCGGAPNVCFRDVTATAGYRCECGNGWSPKVSKYGRPACYGNVATGKSCSSTGNGEPDNVAVRSEECSRAVDGDMSTTATMMRMTYYTWISVDLGTMHYIDRWQMWGDDSLYFKLERPAAGLDETYNKQPYQWRGPATVAGFTGVGKMEPGPGTWTPPERGGRYFMFFNNKMGTTTSGVPQFNDFAVKEIVLLGYTLGDACAGSPCGPGSCSSYLTNEGVPRYTCACSGGARKVYAGTMAETCIAFDSCEDSPCGDGSCTGGGGGYSCECQAPYWRKRFAGEPEYCSDNSQNPAPTALKYCRPGTHNPCTCPAGYTRVHVGTLSETCGDVDECMMPVYKSRCQAEGKMCVNTQGGYYCAAPPPPPPSPPGIAKVTSSFSAGFSDISLSLDGNISPTLLRQFVDNFKMGIFRSTGTPLNDIIVTTVVVNGVPVAVPAPLLSDPTPGARRRRAALETLTAGERRDLLQPSGGAAAATPLRDGAAAIAAAASALGVGGAKLNSLEAVGPTLPTSAELLESLHEVERALLTALESPEFLAAAALAPHRSLADGDQASVGFQMSQDIAVPLPPSPPPAPPLQPGANELPGVPPSPPRPPLSPTISAAALMSSVSSAVGASAAVQQQPNMPPDPPATPPGPITYRLAAHGFAAPVATRFVAAFAAAAFTATALALATFTATAFAAAAFTSAASTAITSAFTSAIATTTFTPTSAAPVLTASTAAAANGVIPTAAAANPITTFTATTPTIPACTASSSAPIFATSDASLVTGAPAREVLRMKSCRVPALALGWGPGIKAGPRFLNVTFPAGPTGGSVAALSLYLVNIGKLDPLVTAVTLAVVPVGKTAAVLVPLYNATTASQPLDLACPGITRLPFDVVATARPTGLSLAQLRSAAVVGARIDFNGTPVAKPAGLPYVAAVGLELGATASA</sequence>
<dbReference type="OrthoDB" id="550804at2759"/>
<keyword evidence="1" id="KW-0245">EGF-like domain</keyword>
<accession>A0A150GYU4</accession>
<dbReference type="InterPro" id="IPR049883">
    <property type="entry name" value="NOTCH1_EGF-like"/>
</dbReference>
<comment type="caution">
    <text evidence="7">The sequence shown here is derived from an EMBL/GenBank/DDBJ whole genome shotgun (WGS) entry which is preliminary data.</text>
</comment>
<dbReference type="InterPro" id="IPR000742">
    <property type="entry name" value="EGF"/>
</dbReference>
<dbReference type="STRING" id="33097.A0A150GYU4"/>
<evidence type="ECO:0000313" key="8">
    <source>
        <dbReference type="Proteomes" id="UP000075714"/>
    </source>
</evidence>
<evidence type="ECO:0008006" key="9">
    <source>
        <dbReference type="Google" id="ProtNLM"/>
    </source>
</evidence>
<dbReference type="InterPro" id="IPR050751">
    <property type="entry name" value="ECM_structural_protein"/>
</dbReference>